<dbReference type="EMBL" id="JBJIAA010000009">
    <property type="protein sequence ID" value="MFL0251261.1"/>
    <property type="molecule type" value="Genomic_DNA"/>
</dbReference>
<evidence type="ECO:0000313" key="3">
    <source>
        <dbReference type="Proteomes" id="UP001623592"/>
    </source>
</evidence>
<dbReference type="RefSeq" id="WP_406787914.1">
    <property type="nucleotide sequence ID" value="NZ_JBJIAA010000009.1"/>
</dbReference>
<dbReference type="Proteomes" id="UP001623592">
    <property type="component" value="Unassembled WGS sequence"/>
</dbReference>
<comment type="caution">
    <text evidence="2">The sequence shown here is derived from an EMBL/GenBank/DDBJ whole genome shotgun (WGS) entry which is preliminary data.</text>
</comment>
<gene>
    <name evidence="2" type="ORF">ACJDT4_12565</name>
</gene>
<proteinExistence type="predicted"/>
<name>A0ABW8TGD5_9CLOT</name>
<protein>
    <submittedName>
        <fullName evidence="2">Uncharacterized protein</fullName>
    </submittedName>
</protein>
<keyword evidence="3" id="KW-1185">Reference proteome</keyword>
<sequence length="68" mass="7834">MNRIKLKFKKVRSKIRNRIKKIKATKVADMLTLMALFIIAVSTLDLDIHIGLYVIAAELLIISYFISK</sequence>
<reference evidence="2 3" key="1">
    <citation type="submission" date="2024-11" db="EMBL/GenBank/DDBJ databases">
        <authorList>
            <person name="Heng Y.C."/>
            <person name="Lim A.C.H."/>
            <person name="Lee J.K.Y."/>
            <person name="Kittelmann S."/>
        </authorList>
    </citation>
    <scope>NUCLEOTIDE SEQUENCE [LARGE SCALE GENOMIC DNA]</scope>
    <source>
        <strain evidence="2 3">WILCCON 0114</strain>
    </source>
</reference>
<feature type="transmembrane region" description="Helical" evidence="1">
    <location>
        <begin position="27"/>
        <end position="44"/>
    </location>
</feature>
<accession>A0ABW8TGD5</accession>
<keyword evidence="1" id="KW-0472">Membrane</keyword>
<keyword evidence="1" id="KW-0812">Transmembrane</keyword>
<organism evidence="2 3">
    <name type="scientific">Clostridium neuense</name>
    <dbReference type="NCBI Taxonomy" id="1728934"/>
    <lineage>
        <taxon>Bacteria</taxon>
        <taxon>Bacillati</taxon>
        <taxon>Bacillota</taxon>
        <taxon>Clostridia</taxon>
        <taxon>Eubacteriales</taxon>
        <taxon>Clostridiaceae</taxon>
        <taxon>Clostridium</taxon>
    </lineage>
</organism>
<evidence type="ECO:0000313" key="2">
    <source>
        <dbReference type="EMBL" id="MFL0251261.1"/>
    </source>
</evidence>
<keyword evidence="1" id="KW-1133">Transmembrane helix</keyword>
<feature type="transmembrane region" description="Helical" evidence="1">
    <location>
        <begin position="50"/>
        <end position="67"/>
    </location>
</feature>
<evidence type="ECO:0000256" key="1">
    <source>
        <dbReference type="SAM" id="Phobius"/>
    </source>
</evidence>